<comment type="caution">
    <text evidence="2">The sequence shown here is derived from an EMBL/GenBank/DDBJ whole genome shotgun (WGS) entry which is preliminary data.</text>
</comment>
<name>A0ABQ1GTE0_9GAMM</name>
<sequence length="209" mass="23234">MGRLLSWEFFMATTSTQRLGIFAALALVMAATRVHLSLFHHDVWDASWGVFFLAGFWLRGTGRWAFPLLMAEAVLVDYVVITRMGISFWDHYCVSAGYWFLIPAYGALWIGGSWLAKHQRGVTLSTLGMAVAALLVSENACYVISNGSFYWLSAHVPAPKSFAAWFENLGDWYLPFLQTTAVYVALGAVLHVLAVQLARVSQHSGQAQH</sequence>
<feature type="transmembrane region" description="Helical" evidence="1">
    <location>
        <begin position="172"/>
        <end position="194"/>
    </location>
</feature>
<dbReference type="Proteomes" id="UP000620046">
    <property type="component" value="Unassembled WGS sequence"/>
</dbReference>
<accession>A0ABQ1GTE0</accession>
<dbReference type="EMBL" id="BMJA01000006">
    <property type="protein sequence ID" value="GGA49999.1"/>
    <property type="molecule type" value="Genomic_DNA"/>
</dbReference>
<evidence type="ECO:0000313" key="3">
    <source>
        <dbReference type="Proteomes" id="UP000620046"/>
    </source>
</evidence>
<keyword evidence="3" id="KW-1185">Reference proteome</keyword>
<protein>
    <submittedName>
        <fullName evidence="2">Uncharacterized protein</fullName>
    </submittedName>
</protein>
<proteinExistence type="predicted"/>
<feature type="transmembrane region" description="Helical" evidence="1">
    <location>
        <begin position="128"/>
        <end position="152"/>
    </location>
</feature>
<feature type="transmembrane region" description="Helical" evidence="1">
    <location>
        <begin position="65"/>
        <end position="86"/>
    </location>
</feature>
<reference evidence="3" key="1">
    <citation type="journal article" date="2019" name="Int. J. Syst. Evol. Microbiol.">
        <title>The Global Catalogue of Microorganisms (GCM) 10K type strain sequencing project: providing services to taxonomists for standard genome sequencing and annotation.</title>
        <authorList>
            <consortium name="The Broad Institute Genomics Platform"/>
            <consortium name="The Broad Institute Genome Sequencing Center for Infectious Disease"/>
            <person name="Wu L."/>
            <person name="Ma J."/>
        </authorList>
    </citation>
    <scope>NUCLEOTIDE SEQUENCE [LARGE SCALE GENOMIC DNA]</scope>
    <source>
        <strain evidence="3">CGMCC 1.15439</strain>
    </source>
</reference>
<keyword evidence="1" id="KW-0472">Membrane</keyword>
<evidence type="ECO:0000256" key="1">
    <source>
        <dbReference type="SAM" id="Phobius"/>
    </source>
</evidence>
<organism evidence="2 3">
    <name type="scientific">Dyella nitratireducens</name>
    <dbReference type="NCBI Taxonomy" id="1849580"/>
    <lineage>
        <taxon>Bacteria</taxon>
        <taxon>Pseudomonadati</taxon>
        <taxon>Pseudomonadota</taxon>
        <taxon>Gammaproteobacteria</taxon>
        <taxon>Lysobacterales</taxon>
        <taxon>Rhodanobacteraceae</taxon>
        <taxon>Dyella</taxon>
    </lineage>
</organism>
<feature type="transmembrane region" description="Helical" evidence="1">
    <location>
        <begin position="98"/>
        <end position="116"/>
    </location>
</feature>
<keyword evidence="1" id="KW-1133">Transmembrane helix</keyword>
<evidence type="ECO:0000313" key="2">
    <source>
        <dbReference type="EMBL" id="GGA49999.1"/>
    </source>
</evidence>
<gene>
    <name evidence="2" type="ORF">GCM10010981_44140</name>
</gene>
<keyword evidence="1" id="KW-0812">Transmembrane</keyword>